<gene>
    <name evidence="3" type="ORF">GCM10023191_068670</name>
</gene>
<feature type="signal peptide" evidence="2">
    <location>
        <begin position="1"/>
        <end position="19"/>
    </location>
</feature>
<dbReference type="EMBL" id="BAABHF010000043">
    <property type="protein sequence ID" value="GAA4508667.1"/>
    <property type="molecule type" value="Genomic_DNA"/>
</dbReference>
<evidence type="ECO:0000313" key="3">
    <source>
        <dbReference type="EMBL" id="GAA4508667.1"/>
    </source>
</evidence>
<evidence type="ECO:0000256" key="1">
    <source>
        <dbReference type="SAM" id="MobiDB-lite"/>
    </source>
</evidence>
<dbReference type="Proteomes" id="UP001500503">
    <property type="component" value="Unassembled WGS sequence"/>
</dbReference>
<keyword evidence="4" id="KW-1185">Reference proteome</keyword>
<proteinExistence type="predicted"/>
<feature type="chain" id="PRO_5047516562" description="Lipoprotein" evidence="2">
    <location>
        <begin position="20"/>
        <end position="158"/>
    </location>
</feature>
<name>A0ABP8QTG5_9ACTN</name>
<dbReference type="PROSITE" id="PS51257">
    <property type="entry name" value="PROKAR_LIPOPROTEIN"/>
    <property type="match status" value="1"/>
</dbReference>
<feature type="compositionally biased region" description="Low complexity" evidence="1">
    <location>
        <begin position="37"/>
        <end position="51"/>
    </location>
</feature>
<organism evidence="3 4">
    <name type="scientific">Actinoallomurus oryzae</name>
    <dbReference type="NCBI Taxonomy" id="502180"/>
    <lineage>
        <taxon>Bacteria</taxon>
        <taxon>Bacillati</taxon>
        <taxon>Actinomycetota</taxon>
        <taxon>Actinomycetes</taxon>
        <taxon>Streptosporangiales</taxon>
        <taxon>Thermomonosporaceae</taxon>
        <taxon>Actinoallomurus</taxon>
    </lineage>
</organism>
<evidence type="ECO:0000313" key="4">
    <source>
        <dbReference type="Proteomes" id="UP001500503"/>
    </source>
</evidence>
<dbReference type="RefSeq" id="WP_345470990.1">
    <property type="nucleotide sequence ID" value="NZ_BAABHF010000043.1"/>
</dbReference>
<feature type="region of interest" description="Disordered" evidence="1">
    <location>
        <begin position="28"/>
        <end position="51"/>
    </location>
</feature>
<keyword evidence="2" id="KW-0732">Signal</keyword>
<evidence type="ECO:0008006" key="5">
    <source>
        <dbReference type="Google" id="ProtNLM"/>
    </source>
</evidence>
<reference evidence="4" key="1">
    <citation type="journal article" date="2019" name="Int. J. Syst. Evol. Microbiol.">
        <title>The Global Catalogue of Microorganisms (GCM) 10K type strain sequencing project: providing services to taxonomists for standard genome sequencing and annotation.</title>
        <authorList>
            <consortium name="The Broad Institute Genomics Platform"/>
            <consortium name="The Broad Institute Genome Sequencing Center for Infectious Disease"/>
            <person name="Wu L."/>
            <person name="Ma J."/>
        </authorList>
    </citation>
    <scope>NUCLEOTIDE SEQUENCE [LARGE SCALE GENOMIC DNA]</scope>
    <source>
        <strain evidence="4">JCM 17933</strain>
    </source>
</reference>
<protein>
    <recommendedName>
        <fullName evidence="5">Lipoprotein</fullName>
    </recommendedName>
</protein>
<sequence length="158" mass="16276">MLKLIMRRTAFLLALPILVAGCGGSSSGDPHGGGSGAPAQPAETQSAAAGAAKTGYTTPMQIAQKIKNAGLGCAKPRPAEVAGGKKVTCTVNGEQVNIEVYPSEQVFKQVMKAVCGTGVKLASVSDNRRWDVTPDTARTAKRLQKAVGGRAEMLCAHI</sequence>
<evidence type="ECO:0000256" key="2">
    <source>
        <dbReference type="SAM" id="SignalP"/>
    </source>
</evidence>
<accession>A0ABP8QTG5</accession>
<comment type="caution">
    <text evidence="3">The sequence shown here is derived from an EMBL/GenBank/DDBJ whole genome shotgun (WGS) entry which is preliminary data.</text>
</comment>